<dbReference type="SUPFAM" id="SSF55785">
    <property type="entry name" value="PYP-like sensor domain (PAS domain)"/>
    <property type="match status" value="1"/>
</dbReference>
<proteinExistence type="predicted"/>
<dbReference type="InterPro" id="IPR005467">
    <property type="entry name" value="His_kinase_dom"/>
</dbReference>
<dbReference type="Gene3D" id="3.30.565.10">
    <property type="entry name" value="Histidine kinase-like ATPase, C-terminal domain"/>
    <property type="match status" value="1"/>
</dbReference>
<dbReference type="GO" id="GO:0000155">
    <property type="term" value="F:phosphorelay sensor kinase activity"/>
    <property type="evidence" value="ECO:0007669"/>
    <property type="project" value="InterPro"/>
</dbReference>
<organism evidence="9 10">
    <name type="scientific">Fibrisoma montanum</name>
    <dbReference type="NCBI Taxonomy" id="2305895"/>
    <lineage>
        <taxon>Bacteria</taxon>
        <taxon>Pseudomonadati</taxon>
        <taxon>Bacteroidota</taxon>
        <taxon>Cytophagia</taxon>
        <taxon>Cytophagales</taxon>
        <taxon>Spirosomataceae</taxon>
        <taxon>Fibrisoma</taxon>
    </lineage>
</organism>
<reference evidence="9 10" key="1">
    <citation type="submission" date="2018-08" db="EMBL/GenBank/DDBJ databases">
        <title>Fibrisoma montanum sp. nov., isolated from Danxia mountain soil.</title>
        <authorList>
            <person name="Huang Y."/>
        </authorList>
    </citation>
    <scope>NUCLEOTIDE SEQUENCE [LARGE SCALE GENOMIC DNA]</scope>
    <source>
        <strain evidence="9 10">HYT19</strain>
    </source>
</reference>
<evidence type="ECO:0000259" key="7">
    <source>
        <dbReference type="PROSITE" id="PS50109"/>
    </source>
</evidence>
<dbReference type="InterPro" id="IPR003594">
    <property type="entry name" value="HATPase_dom"/>
</dbReference>
<keyword evidence="10" id="KW-1185">Reference proteome</keyword>
<dbReference type="PANTHER" id="PTHR43304">
    <property type="entry name" value="PHYTOCHROME-LIKE PROTEIN CPH1"/>
    <property type="match status" value="1"/>
</dbReference>
<comment type="catalytic activity">
    <reaction evidence="1">
        <text>ATP + protein L-histidine = ADP + protein N-phospho-L-histidine.</text>
        <dbReference type="EC" id="2.7.13.3"/>
    </reaction>
</comment>
<dbReference type="InterPro" id="IPR004358">
    <property type="entry name" value="Sig_transdc_His_kin-like_C"/>
</dbReference>
<dbReference type="SUPFAM" id="SSF55874">
    <property type="entry name" value="ATPase domain of HSP90 chaperone/DNA topoisomerase II/histidine kinase"/>
    <property type="match status" value="1"/>
</dbReference>
<feature type="coiled-coil region" evidence="6">
    <location>
        <begin position="294"/>
        <end position="321"/>
    </location>
</feature>
<dbReference type="InterPro" id="IPR013767">
    <property type="entry name" value="PAS_fold"/>
</dbReference>
<evidence type="ECO:0000259" key="8">
    <source>
        <dbReference type="PROSITE" id="PS50112"/>
    </source>
</evidence>
<dbReference type="PROSITE" id="PS50109">
    <property type="entry name" value="HIS_KIN"/>
    <property type="match status" value="1"/>
</dbReference>
<dbReference type="Pfam" id="PF00512">
    <property type="entry name" value="HisKA"/>
    <property type="match status" value="1"/>
</dbReference>
<dbReference type="PRINTS" id="PR00344">
    <property type="entry name" value="BCTRLSENSOR"/>
</dbReference>
<dbReference type="InterPro" id="IPR036890">
    <property type="entry name" value="HATPase_C_sf"/>
</dbReference>
<dbReference type="FunFam" id="3.30.565.10:FF:000006">
    <property type="entry name" value="Sensor histidine kinase WalK"/>
    <property type="match status" value="1"/>
</dbReference>
<dbReference type="SMART" id="SM00387">
    <property type="entry name" value="HATPase_c"/>
    <property type="match status" value="1"/>
</dbReference>
<dbReference type="SMART" id="SM00388">
    <property type="entry name" value="HisKA"/>
    <property type="match status" value="1"/>
</dbReference>
<dbReference type="SMART" id="SM00091">
    <property type="entry name" value="PAS"/>
    <property type="match status" value="1"/>
</dbReference>
<evidence type="ECO:0000256" key="1">
    <source>
        <dbReference type="ARBA" id="ARBA00000085"/>
    </source>
</evidence>
<dbReference type="InterPro" id="IPR036097">
    <property type="entry name" value="HisK_dim/P_sf"/>
</dbReference>
<dbReference type="CDD" id="cd00130">
    <property type="entry name" value="PAS"/>
    <property type="match status" value="1"/>
</dbReference>
<keyword evidence="3" id="KW-0597">Phosphoprotein</keyword>
<name>A0A418MFC8_9BACT</name>
<evidence type="ECO:0000313" key="9">
    <source>
        <dbReference type="EMBL" id="RIV25509.1"/>
    </source>
</evidence>
<evidence type="ECO:0000256" key="2">
    <source>
        <dbReference type="ARBA" id="ARBA00012438"/>
    </source>
</evidence>
<dbReference type="PROSITE" id="PS50112">
    <property type="entry name" value="PAS"/>
    <property type="match status" value="1"/>
</dbReference>
<keyword evidence="6" id="KW-0175">Coiled coil</keyword>
<dbReference type="OrthoDB" id="9766459at2"/>
<evidence type="ECO:0000256" key="6">
    <source>
        <dbReference type="SAM" id="Coils"/>
    </source>
</evidence>
<dbReference type="Proteomes" id="UP000283523">
    <property type="component" value="Unassembled WGS sequence"/>
</dbReference>
<protein>
    <recommendedName>
        <fullName evidence="2">histidine kinase</fullName>
        <ecNumber evidence="2">2.7.13.3</ecNumber>
    </recommendedName>
</protein>
<dbReference type="Gene3D" id="3.30.450.20">
    <property type="entry name" value="PAS domain"/>
    <property type="match status" value="1"/>
</dbReference>
<evidence type="ECO:0000256" key="4">
    <source>
        <dbReference type="ARBA" id="ARBA00022679"/>
    </source>
</evidence>
<evidence type="ECO:0000256" key="5">
    <source>
        <dbReference type="ARBA" id="ARBA00022777"/>
    </source>
</evidence>
<keyword evidence="4" id="KW-0808">Transferase</keyword>
<feature type="domain" description="Histidine kinase" evidence="7">
    <location>
        <begin position="328"/>
        <end position="555"/>
    </location>
</feature>
<evidence type="ECO:0000313" key="10">
    <source>
        <dbReference type="Proteomes" id="UP000283523"/>
    </source>
</evidence>
<dbReference type="RefSeq" id="WP_119667390.1">
    <property type="nucleotide sequence ID" value="NZ_QXED01000002.1"/>
</dbReference>
<dbReference type="EMBL" id="QXED01000002">
    <property type="protein sequence ID" value="RIV25509.1"/>
    <property type="molecule type" value="Genomic_DNA"/>
</dbReference>
<dbReference type="GO" id="GO:0006355">
    <property type="term" value="P:regulation of DNA-templated transcription"/>
    <property type="evidence" value="ECO:0007669"/>
    <property type="project" value="InterPro"/>
</dbReference>
<feature type="coiled-coil region" evidence="6">
    <location>
        <begin position="146"/>
        <end position="176"/>
    </location>
</feature>
<sequence length="555" mass="62950">MHEIASVTLHNEMDLILANKRSMRLAELAGLSLAAQTTFATAVSEVSRYAIERGLDACLTLYITDSNESVQSLVAQIARGRFFISNHDDEAFEYARRLVNDLLITDTAKGSQITLRCHLHNNRKISSARAEQWSKQFVSEPPVSPYDEIKRKNAQLLELSERLRESEQHYRSLTDSLPVMIFTADVDGRLTYANERLIHYTGQSIKTLNQTKWQSITHEDDFDRVRAVWAAATPAGRPFQYELRLKEATTDDYLWHMVWVTTDTATHEPQWTGIIVNIHAQKLIEQTLSDNKELKYAKQQLEKYQRELESSIRELNRSNTELSQFAYIASHDLQEPLRKIQAFGDVLLAQYSTQLDASGADVLHRMQNSANRMQHLVKDLLTFSRLTTRPQSLRPLDLNQILTDVLSDLEVTISDKQASISIEPLPTLPGDPLQLRQLFQNLLSNALKFAHTDRLPAIKVLSTMVSAGQLPTTVSLHNHRPYYALVVADNGIGLDEKYSERIFQLFQRLHNRRQYEGTGMGLAICKKVAENHGGTIAVHSQVGEGTTMTVYLPAD</sequence>
<dbReference type="NCBIfam" id="TIGR00229">
    <property type="entry name" value="sensory_box"/>
    <property type="match status" value="1"/>
</dbReference>
<dbReference type="InterPro" id="IPR052162">
    <property type="entry name" value="Sensor_kinase/Photoreceptor"/>
</dbReference>
<dbReference type="CDD" id="cd00082">
    <property type="entry name" value="HisKA"/>
    <property type="match status" value="1"/>
</dbReference>
<dbReference type="Gene3D" id="1.10.287.130">
    <property type="match status" value="1"/>
</dbReference>
<dbReference type="Pfam" id="PF02518">
    <property type="entry name" value="HATPase_c"/>
    <property type="match status" value="1"/>
</dbReference>
<dbReference type="InterPro" id="IPR035965">
    <property type="entry name" value="PAS-like_dom_sf"/>
</dbReference>
<dbReference type="Pfam" id="PF00989">
    <property type="entry name" value="PAS"/>
    <property type="match status" value="1"/>
</dbReference>
<dbReference type="SUPFAM" id="SSF47384">
    <property type="entry name" value="Homodimeric domain of signal transducing histidine kinase"/>
    <property type="match status" value="1"/>
</dbReference>
<gene>
    <name evidence="9" type="ORF">DYU11_09435</name>
</gene>
<evidence type="ECO:0000256" key="3">
    <source>
        <dbReference type="ARBA" id="ARBA00022553"/>
    </source>
</evidence>
<accession>A0A418MFC8</accession>
<dbReference type="EC" id="2.7.13.3" evidence="2"/>
<dbReference type="InterPro" id="IPR000014">
    <property type="entry name" value="PAS"/>
</dbReference>
<dbReference type="AlphaFoldDB" id="A0A418MFC8"/>
<dbReference type="PANTHER" id="PTHR43304:SF1">
    <property type="entry name" value="PAC DOMAIN-CONTAINING PROTEIN"/>
    <property type="match status" value="1"/>
</dbReference>
<dbReference type="InterPro" id="IPR003661">
    <property type="entry name" value="HisK_dim/P_dom"/>
</dbReference>
<feature type="domain" description="PAS" evidence="8">
    <location>
        <begin position="166"/>
        <end position="236"/>
    </location>
</feature>
<comment type="caution">
    <text evidence="9">The sequence shown here is derived from an EMBL/GenBank/DDBJ whole genome shotgun (WGS) entry which is preliminary data.</text>
</comment>
<keyword evidence="5" id="KW-0418">Kinase</keyword>